<feature type="domain" description="Condensation" evidence="2">
    <location>
        <begin position="114"/>
        <end position="280"/>
    </location>
</feature>
<feature type="region of interest" description="Disordered" evidence="1">
    <location>
        <begin position="538"/>
        <end position="563"/>
    </location>
</feature>
<keyword evidence="4" id="KW-1185">Reference proteome</keyword>
<organism evidence="3 4">
    <name type="scientific">Streptomyces griseomycini</name>
    <dbReference type="NCBI Taxonomy" id="66895"/>
    <lineage>
        <taxon>Bacteria</taxon>
        <taxon>Bacillati</taxon>
        <taxon>Actinomycetota</taxon>
        <taxon>Actinomycetes</taxon>
        <taxon>Kitasatosporales</taxon>
        <taxon>Streptomycetaceae</taxon>
        <taxon>Streptomyces</taxon>
    </lineage>
</organism>
<sequence>MTTSEFPSPRAAGPAVTTRSGRPDHQDAPALHLLGPLGPDDLDEVLEDLDEAREGPDGPGASGAPGDRAARPRLEPAGPGRHLLHLPGAGPRVRGALADRVTARAARLPAAGTPATGLQRVLLAGHDLSPGPGHHGGQLAFDWHGPLDPAVFTAAWRAVFAAETVLRSCFDDGPHPRVLVLDTVEPDITVHHVPDGARPPAHAPARGVDPRRPGPLRITVLRHRAGARILLTFHQALLDAHGVRLLLRSFARAYRAGGRLPGGERRPDLRDYADWLAARHPDDGLPVASRAFADAGGTGRHRLWLTPGGTRALRTAAGRWGCTEATLVQVVWALLLHHDAGAGGPAPVRFAAAVPGRTVALDGACDLPGAPCTVLPVTVPVDPRQTLAALAATLRDIAVDHFVRAGTPPGRALDDTLVSFETPLREHTVTARELAAAGVRVTLPDSLGADTVHPATLSAHHDEAGRLVLTLSHRAAPSGAAAVLARAVLLLRALSGPRPPATVAGALALLPAPGGGGVLRPARPEPLPEACPVLLRPGVRPGADPLSGPDPRSGAGAGDPPASAAPTVALLAAPGVDRSYYVRVARAYRGPERLVLLPARHPVPDGGLRVLGALSGDAGTACALAHRAAGPAPAVVVAAPATGAADFAAALAAAAAGTRAGPSY</sequence>
<evidence type="ECO:0000313" key="4">
    <source>
        <dbReference type="Proteomes" id="UP000579523"/>
    </source>
</evidence>
<dbReference type="GO" id="GO:0031177">
    <property type="term" value="F:phosphopantetheine binding"/>
    <property type="evidence" value="ECO:0007669"/>
    <property type="project" value="TreeGrafter"/>
</dbReference>
<protein>
    <recommendedName>
        <fullName evidence="2">Condensation domain-containing protein</fullName>
    </recommendedName>
</protein>
<name>A0A7W7VB66_9ACTN</name>
<proteinExistence type="predicted"/>
<dbReference type="Gene3D" id="3.30.559.10">
    <property type="entry name" value="Chloramphenicol acetyltransferase-like domain"/>
    <property type="match status" value="1"/>
</dbReference>
<dbReference type="GO" id="GO:0044550">
    <property type="term" value="P:secondary metabolite biosynthetic process"/>
    <property type="evidence" value="ECO:0007669"/>
    <property type="project" value="TreeGrafter"/>
</dbReference>
<feature type="region of interest" description="Disordered" evidence="1">
    <location>
        <begin position="1"/>
        <end position="91"/>
    </location>
</feature>
<evidence type="ECO:0000313" key="3">
    <source>
        <dbReference type="EMBL" id="MBB4903689.1"/>
    </source>
</evidence>
<dbReference type="GO" id="GO:0005737">
    <property type="term" value="C:cytoplasm"/>
    <property type="evidence" value="ECO:0007669"/>
    <property type="project" value="TreeGrafter"/>
</dbReference>
<feature type="compositionally biased region" description="Low complexity" evidence="1">
    <location>
        <begin position="196"/>
        <end position="207"/>
    </location>
</feature>
<dbReference type="InterPro" id="IPR001242">
    <property type="entry name" value="Condensation_dom"/>
</dbReference>
<feature type="compositionally biased region" description="Low complexity" evidence="1">
    <location>
        <begin position="547"/>
        <end position="563"/>
    </location>
</feature>
<dbReference type="InterPro" id="IPR023213">
    <property type="entry name" value="CAT-like_dom_sf"/>
</dbReference>
<dbReference type="GO" id="GO:0043041">
    <property type="term" value="P:amino acid activation for nonribosomal peptide biosynthetic process"/>
    <property type="evidence" value="ECO:0007669"/>
    <property type="project" value="TreeGrafter"/>
</dbReference>
<dbReference type="Gene3D" id="3.30.559.30">
    <property type="entry name" value="Nonribosomal peptide synthetase, condensation domain"/>
    <property type="match status" value="1"/>
</dbReference>
<accession>A0A7W7VB66</accession>
<dbReference type="PANTHER" id="PTHR45527:SF1">
    <property type="entry name" value="FATTY ACID SYNTHASE"/>
    <property type="match status" value="1"/>
</dbReference>
<feature type="compositionally biased region" description="Acidic residues" evidence="1">
    <location>
        <begin position="40"/>
        <end position="51"/>
    </location>
</feature>
<evidence type="ECO:0000256" key="1">
    <source>
        <dbReference type="SAM" id="MobiDB-lite"/>
    </source>
</evidence>
<reference evidence="3 4" key="1">
    <citation type="submission" date="2020-08" db="EMBL/GenBank/DDBJ databases">
        <title>Genomic Encyclopedia of Type Strains, Phase III (KMG-III): the genomes of soil and plant-associated and newly described type strains.</title>
        <authorList>
            <person name="Whitman W."/>
        </authorList>
    </citation>
    <scope>NUCLEOTIDE SEQUENCE [LARGE SCALE GENOMIC DNA]</scope>
    <source>
        <strain evidence="3 4">CECT 3273</strain>
    </source>
</reference>
<comment type="caution">
    <text evidence="3">The sequence shown here is derived from an EMBL/GenBank/DDBJ whole genome shotgun (WGS) entry which is preliminary data.</text>
</comment>
<dbReference type="AlphaFoldDB" id="A0A7W7VB66"/>
<gene>
    <name evidence="3" type="ORF">FHS37_007786</name>
</gene>
<dbReference type="GO" id="GO:0003824">
    <property type="term" value="F:catalytic activity"/>
    <property type="evidence" value="ECO:0007669"/>
    <property type="project" value="InterPro"/>
</dbReference>
<dbReference type="EMBL" id="JACHJI010000038">
    <property type="protein sequence ID" value="MBB4903689.1"/>
    <property type="molecule type" value="Genomic_DNA"/>
</dbReference>
<dbReference type="GO" id="GO:0008610">
    <property type="term" value="P:lipid biosynthetic process"/>
    <property type="evidence" value="ECO:0007669"/>
    <property type="project" value="UniProtKB-ARBA"/>
</dbReference>
<feature type="region of interest" description="Disordered" evidence="1">
    <location>
        <begin position="191"/>
        <end position="213"/>
    </location>
</feature>
<dbReference type="Proteomes" id="UP000579523">
    <property type="component" value="Unassembled WGS sequence"/>
</dbReference>
<dbReference type="PANTHER" id="PTHR45527">
    <property type="entry name" value="NONRIBOSOMAL PEPTIDE SYNTHETASE"/>
    <property type="match status" value="1"/>
</dbReference>
<feature type="compositionally biased region" description="Low complexity" evidence="1">
    <location>
        <begin position="28"/>
        <end position="39"/>
    </location>
</feature>
<dbReference type="RefSeq" id="WP_184829877.1">
    <property type="nucleotide sequence ID" value="NZ_BMTK01000056.1"/>
</dbReference>
<dbReference type="Pfam" id="PF00668">
    <property type="entry name" value="Condensation"/>
    <property type="match status" value="1"/>
</dbReference>
<dbReference type="SUPFAM" id="SSF52777">
    <property type="entry name" value="CoA-dependent acyltransferases"/>
    <property type="match status" value="2"/>
</dbReference>
<evidence type="ECO:0000259" key="2">
    <source>
        <dbReference type="Pfam" id="PF00668"/>
    </source>
</evidence>